<organism evidence="2 3">
    <name type="scientific">Streptomyces pseudovenezuelae</name>
    <dbReference type="NCBI Taxonomy" id="67350"/>
    <lineage>
        <taxon>Bacteria</taxon>
        <taxon>Bacillati</taxon>
        <taxon>Actinomycetota</taxon>
        <taxon>Actinomycetes</taxon>
        <taxon>Kitasatosporales</taxon>
        <taxon>Streptomycetaceae</taxon>
        <taxon>Streptomyces</taxon>
        <taxon>Streptomyces aurantiacus group</taxon>
    </lineage>
</organism>
<gene>
    <name evidence="2" type="ORF">AQI94_30585</name>
</gene>
<accession>A0A101N1L6</accession>
<evidence type="ECO:0000256" key="1">
    <source>
        <dbReference type="SAM" id="Phobius"/>
    </source>
</evidence>
<evidence type="ECO:0000313" key="3">
    <source>
        <dbReference type="Proteomes" id="UP000053039"/>
    </source>
</evidence>
<name>A0A101N1L6_9ACTN</name>
<dbReference type="Proteomes" id="UP000053039">
    <property type="component" value="Unassembled WGS sequence"/>
</dbReference>
<reference evidence="2 3" key="1">
    <citation type="submission" date="2015-10" db="EMBL/GenBank/DDBJ databases">
        <title>Draft genome sequence of Streptomyces pseudovenezuelae DSM 40212, type strain for the species Streptomyces pseudovenezuelae.</title>
        <authorList>
            <person name="Ruckert C."/>
            <person name="Winkler A."/>
            <person name="Kalinowski J."/>
            <person name="Kampfer P."/>
            <person name="Glaeser S."/>
        </authorList>
    </citation>
    <scope>NUCLEOTIDE SEQUENCE [LARGE SCALE GENOMIC DNA]</scope>
    <source>
        <strain evidence="2 3">DSM 40212</strain>
    </source>
</reference>
<proteinExistence type="predicted"/>
<dbReference type="EMBL" id="LMWM01000030">
    <property type="protein sequence ID" value="KUM84881.1"/>
    <property type="molecule type" value="Genomic_DNA"/>
</dbReference>
<keyword evidence="1" id="KW-0812">Transmembrane</keyword>
<comment type="caution">
    <text evidence="2">The sequence shown here is derived from an EMBL/GenBank/DDBJ whole genome shotgun (WGS) entry which is preliminary data.</text>
</comment>
<feature type="transmembrane region" description="Helical" evidence="1">
    <location>
        <begin position="38"/>
        <end position="56"/>
    </location>
</feature>
<dbReference type="AlphaFoldDB" id="A0A101N1L6"/>
<evidence type="ECO:0000313" key="2">
    <source>
        <dbReference type="EMBL" id="KUM84881.1"/>
    </source>
</evidence>
<protein>
    <submittedName>
        <fullName evidence="2">Uncharacterized protein</fullName>
    </submittedName>
</protein>
<keyword evidence="1" id="KW-0472">Membrane</keyword>
<sequence length="91" mass="9890">MHLDLAFLVPNALCFGTAVTLIALPGDLLATRLFSTDMTVGLSLYLLQAVALLATAHRFDRRSARLLDPLQHERAEANATAMPVQQIGGFR</sequence>
<feature type="transmembrane region" description="Helical" evidence="1">
    <location>
        <begin position="7"/>
        <end position="26"/>
    </location>
</feature>
<dbReference type="RefSeq" id="WP_031036115.1">
    <property type="nucleotide sequence ID" value="NZ_JBIBHV010000001.1"/>
</dbReference>
<dbReference type="OrthoDB" id="4249284at2"/>
<keyword evidence="1" id="KW-1133">Transmembrane helix</keyword>